<dbReference type="EC" id="2.7.7.2" evidence="14"/>
<dbReference type="Pfam" id="PF06574">
    <property type="entry name" value="FAD_syn"/>
    <property type="match status" value="1"/>
</dbReference>
<keyword evidence="7 14" id="KW-0547">Nucleotide-binding</keyword>
<evidence type="ECO:0000256" key="14">
    <source>
        <dbReference type="PIRNR" id="PIRNR004491"/>
    </source>
</evidence>
<protein>
    <recommendedName>
        <fullName evidence="14">Riboflavin biosynthesis protein</fullName>
    </recommendedName>
    <domain>
        <recommendedName>
            <fullName evidence="14">Riboflavin kinase</fullName>
            <ecNumber evidence="14">2.7.1.26</ecNumber>
        </recommendedName>
        <alternativeName>
            <fullName evidence="14">Flavokinase</fullName>
        </alternativeName>
    </domain>
    <domain>
        <recommendedName>
            <fullName evidence="14">FMN adenylyltransferase</fullName>
            <ecNumber evidence="14">2.7.7.2</ecNumber>
        </recommendedName>
        <alternativeName>
            <fullName evidence="14">FAD pyrophosphorylase</fullName>
        </alternativeName>
        <alternativeName>
            <fullName evidence="14">FAD synthase</fullName>
        </alternativeName>
    </domain>
</protein>
<comment type="caution">
    <text evidence="16">The sequence shown here is derived from an EMBL/GenBank/DDBJ whole genome shotgun (WGS) entry which is preliminary data.</text>
</comment>
<evidence type="ECO:0000256" key="5">
    <source>
        <dbReference type="ARBA" id="ARBA00022679"/>
    </source>
</evidence>
<dbReference type="RefSeq" id="WP_189006038.1">
    <property type="nucleotide sequence ID" value="NZ_BMPP01000005.1"/>
</dbReference>
<dbReference type="SUPFAM" id="SSF82114">
    <property type="entry name" value="Riboflavin kinase-like"/>
    <property type="match status" value="1"/>
</dbReference>
<keyword evidence="17" id="KW-1185">Reference proteome</keyword>
<evidence type="ECO:0000256" key="3">
    <source>
        <dbReference type="ARBA" id="ARBA00022630"/>
    </source>
</evidence>
<organism evidence="16 17">
    <name type="scientific">Deinococcus malanensis</name>
    <dbReference type="NCBI Taxonomy" id="1706855"/>
    <lineage>
        <taxon>Bacteria</taxon>
        <taxon>Thermotogati</taxon>
        <taxon>Deinococcota</taxon>
        <taxon>Deinococci</taxon>
        <taxon>Deinococcales</taxon>
        <taxon>Deinococcaceae</taxon>
        <taxon>Deinococcus</taxon>
    </lineage>
</organism>
<dbReference type="EC" id="2.7.1.26" evidence="14"/>
<dbReference type="Proteomes" id="UP000647587">
    <property type="component" value="Unassembled WGS sequence"/>
</dbReference>
<keyword evidence="3 14" id="KW-0285">Flavoprotein</keyword>
<dbReference type="SMART" id="SM00904">
    <property type="entry name" value="Flavokinase"/>
    <property type="match status" value="1"/>
</dbReference>
<dbReference type="CDD" id="cd02064">
    <property type="entry name" value="FAD_synthetase_N"/>
    <property type="match status" value="1"/>
</dbReference>
<comment type="catalytic activity">
    <reaction evidence="13 14">
        <text>FMN + ATP + H(+) = FAD + diphosphate</text>
        <dbReference type="Rhea" id="RHEA:17237"/>
        <dbReference type="ChEBI" id="CHEBI:15378"/>
        <dbReference type="ChEBI" id="CHEBI:30616"/>
        <dbReference type="ChEBI" id="CHEBI:33019"/>
        <dbReference type="ChEBI" id="CHEBI:57692"/>
        <dbReference type="ChEBI" id="CHEBI:58210"/>
        <dbReference type="EC" id="2.7.7.2"/>
    </reaction>
</comment>
<evidence type="ECO:0000313" key="17">
    <source>
        <dbReference type="Proteomes" id="UP000647587"/>
    </source>
</evidence>
<accession>A0ABQ2ERJ2</accession>
<comment type="catalytic activity">
    <reaction evidence="12 14">
        <text>riboflavin + ATP = FMN + ADP + H(+)</text>
        <dbReference type="Rhea" id="RHEA:14357"/>
        <dbReference type="ChEBI" id="CHEBI:15378"/>
        <dbReference type="ChEBI" id="CHEBI:30616"/>
        <dbReference type="ChEBI" id="CHEBI:57986"/>
        <dbReference type="ChEBI" id="CHEBI:58210"/>
        <dbReference type="ChEBI" id="CHEBI:456216"/>
        <dbReference type="EC" id="2.7.1.26"/>
    </reaction>
</comment>
<comment type="similarity">
    <text evidence="14">Belongs to the ribF family.</text>
</comment>
<name>A0ABQ2ERJ2_9DEIO</name>
<evidence type="ECO:0000256" key="12">
    <source>
        <dbReference type="ARBA" id="ARBA00047880"/>
    </source>
</evidence>
<dbReference type="InterPro" id="IPR015864">
    <property type="entry name" value="FAD_synthase"/>
</dbReference>
<dbReference type="InterPro" id="IPR014729">
    <property type="entry name" value="Rossmann-like_a/b/a_fold"/>
</dbReference>
<evidence type="ECO:0000256" key="6">
    <source>
        <dbReference type="ARBA" id="ARBA00022695"/>
    </source>
</evidence>
<evidence type="ECO:0000313" key="16">
    <source>
        <dbReference type="EMBL" id="GGK22300.1"/>
    </source>
</evidence>
<dbReference type="Gene3D" id="3.40.50.620">
    <property type="entry name" value="HUPs"/>
    <property type="match status" value="1"/>
</dbReference>
<dbReference type="InterPro" id="IPR023468">
    <property type="entry name" value="Riboflavin_kinase"/>
</dbReference>
<evidence type="ECO:0000256" key="11">
    <source>
        <dbReference type="ARBA" id="ARBA00023268"/>
    </source>
</evidence>
<evidence type="ECO:0000256" key="1">
    <source>
        <dbReference type="ARBA" id="ARBA00004726"/>
    </source>
</evidence>
<proteinExistence type="inferred from homology"/>
<dbReference type="PANTHER" id="PTHR22749:SF6">
    <property type="entry name" value="RIBOFLAVIN KINASE"/>
    <property type="match status" value="1"/>
</dbReference>
<keyword evidence="8 14" id="KW-0418">Kinase</keyword>
<dbReference type="SUPFAM" id="SSF52374">
    <property type="entry name" value="Nucleotidylyl transferase"/>
    <property type="match status" value="1"/>
</dbReference>
<evidence type="ECO:0000259" key="15">
    <source>
        <dbReference type="SMART" id="SM00904"/>
    </source>
</evidence>
<dbReference type="PANTHER" id="PTHR22749">
    <property type="entry name" value="RIBOFLAVIN KINASE/FMN ADENYLYLTRANSFERASE"/>
    <property type="match status" value="1"/>
</dbReference>
<keyword evidence="11" id="KW-0511">Multifunctional enzyme</keyword>
<sequence>MKTYVSPTQRPDTATVVAIGSFDGVHLGHQALIAQLKARARRHRVPSVVYTFDPPTRVLTQGVEFLSTLPEKLDLLDRYGVDETVAVSFTTEFAARPKDAFLEDLRLLRPRTIVVGEDFHFGRGRAGSVEDLRLVAPEVLVVPIHGLSGEDIKSTRVREYLRAGDVAGARRLLGRRYEAQGVVVQGDQLGRTLGWPTANIQVPEGKALPLGVFAVTVTGEGLDACPGMANVGLRPTVNGRERRFEVHLFDYQDNLYGQELQVKFFALLRGEQKFSGLDALTAQLNLDAQAARAALASSD</sequence>
<dbReference type="InterPro" id="IPR023465">
    <property type="entry name" value="Riboflavin_kinase_dom_sf"/>
</dbReference>
<keyword evidence="6 14" id="KW-0548">Nucleotidyltransferase</keyword>
<comment type="pathway">
    <text evidence="2 14">Cofactor biosynthesis; FMN biosynthesis; FMN from riboflavin (ATP route): step 1/1.</text>
</comment>
<dbReference type="Pfam" id="PF01687">
    <property type="entry name" value="Flavokinase"/>
    <property type="match status" value="1"/>
</dbReference>
<evidence type="ECO:0000256" key="9">
    <source>
        <dbReference type="ARBA" id="ARBA00022827"/>
    </source>
</evidence>
<evidence type="ECO:0000256" key="7">
    <source>
        <dbReference type="ARBA" id="ARBA00022741"/>
    </source>
</evidence>
<gene>
    <name evidence="16" type="ORF">GCM10008955_14770</name>
</gene>
<dbReference type="EMBL" id="BMPP01000005">
    <property type="protein sequence ID" value="GGK22300.1"/>
    <property type="molecule type" value="Genomic_DNA"/>
</dbReference>
<keyword evidence="10 14" id="KW-0067">ATP-binding</keyword>
<feature type="domain" description="Riboflavin kinase" evidence="15">
    <location>
        <begin position="172"/>
        <end position="296"/>
    </location>
</feature>
<dbReference type="PIRSF" id="PIRSF004491">
    <property type="entry name" value="FAD_Synth"/>
    <property type="match status" value="1"/>
</dbReference>
<comment type="pathway">
    <text evidence="1 14">Cofactor biosynthesis; FAD biosynthesis; FAD from FMN: step 1/1.</text>
</comment>
<evidence type="ECO:0000256" key="2">
    <source>
        <dbReference type="ARBA" id="ARBA00005201"/>
    </source>
</evidence>
<reference evidence="17" key="1">
    <citation type="journal article" date="2019" name="Int. J. Syst. Evol. Microbiol.">
        <title>The Global Catalogue of Microorganisms (GCM) 10K type strain sequencing project: providing services to taxonomists for standard genome sequencing and annotation.</title>
        <authorList>
            <consortium name="The Broad Institute Genomics Platform"/>
            <consortium name="The Broad Institute Genome Sequencing Center for Infectious Disease"/>
            <person name="Wu L."/>
            <person name="Ma J."/>
        </authorList>
    </citation>
    <scope>NUCLEOTIDE SEQUENCE [LARGE SCALE GENOMIC DNA]</scope>
    <source>
        <strain evidence="17">JCM 30331</strain>
    </source>
</reference>
<evidence type="ECO:0000256" key="8">
    <source>
        <dbReference type="ARBA" id="ARBA00022777"/>
    </source>
</evidence>
<keyword evidence="4 14" id="KW-0288">FMN</keyword>
<evidence type="ECO:0000256" key="10">
    <source>
        <dbReference type="ARBA" id="ARBA00022840"/>
    </source>
</evidence>
<keyword evidence="9 14" id="KW-0274">FAD</keyword>
<keyword evidence="5 14" id="KW-0808">Transferase</keyword>
<dbReference type="InterPro" id="IPR002606">
    <property type="entry name" value="Riboflavin_kinase_bac"/>
</dbReference>
<dbReference type="InterPro" id="IPR015865">
    <property type="entry name" value="Riboflavin_kinase_bac/euk"/>
</dbReference>
<evidence type="ECO:0000256" key="4">
    <source>
        <dbReference type="ARBA" id="ARBA00022643"/>
    </source>
</evidence>
<evidence type="ECO:0000256" key="13">
    <source>
        <dbReference type="ARBA" id="ARBA00049494"/>
    </source>
</evidence>
<dbReference type="Gene3D" id="2.40.30.30">
    <property type="entry name" value="Riboflavin kinase-like"/>
    <property type="match status" value="1"/>
</dbReference>
<dbReference type="NCBIfam" id="TIGR00083">
    <property type="entry name" value="ribF"/>
    <property type="match status" value="1"/>
</dbReference>